<evidence type="ECO:0000256" key="1">
    <source>
        <dbReference type="ARBA" id="ARBA00023002"/>
    </source>
</evidence>
<dbReference type="PANTHER" id="PTHR43244">
    <property type="match status" value="1"/>
</dbReference>
<evidence type="ECO:0000313" key="4">
    <source>
        <dbReference type="Proteomes" id="UP000293638"/>
    </source>
</evidence>
<proteinExistence type="predicted"/>
<keyword evidence="4" id="KW-1185">Reference proteome</keyword>
<feature type="domain" description="Luciferase-like" evidence="2">
    <location>
        <begin position="8"/>
        <end position="291"/>
    </location>
</feature>
<evidence type="ECO:0000259" key="2">
    <source>
        <dbReference type="Pfam" id="PF00296"/>
    </source>
</evidence>
<dbReference type="CDD" id="cd01097">
    <property type="entry name" value="Tetrahydromethanopterin_reductase"/>
    <property type="match status" value="1"/>
</dbReference>
<dbReference type="InterPro" id="IPR019945">
    <property type="entry name" value="F420_G6P_DH-rel"/>
</dbReference>
<dbReference type="InterPro" id="IPR036661">
    <property type="entry name" value="Luciferase-like_sf"/>
</dbReference>
<gene>
    <name evidence="3" type="ORF">EV189_2761</name>
</gene>
<dbReference type="GO" id="GO:0016705">
    <property type="term" value="F:oxidoreductase activity, acting on paired donors, with incorporation or reduction of molecular oxygen"/>
    <property type="evidence" value="ECO:0007669"/>
    <property type="project" value="InterPro"/>
</dbReference>
<reference evidence="3 4" key="1">
    <citation type="submission" date="2019-02" db="EMBL/GenBank/DDBJ databases">
        <title>Genomic Encyclopedia of Type Strains, Phase IV (KMG-IV): sequencing the most valuable type-strain genomes for metagenomic binning, comparative biology and taxonomic classification.</title>
        <authorList>
            <person name="Goeker M."/>
        </authorList>
    </citation>
    <scope>NUCLEOTIDE SEQUENCE [LARGE SCALE GENOMIC DNA]</scope>
    <source>
        <strain evidence="3 4">DSM 45622</strain>
    </source>
</reference>
<sequence>MDIGYTIMGEQAGPRQLVRDAVRSEQVGYDFLVSSDHYFPWLDSQGHAPYAWSVLGAVAQATERIPFMTYVTCPLFRYHPAVVAQKAATLALLSEGRFTLGLGAGENLNEHVVGLGWPPVDVRHEMFTEALEIIKGLFDGGYVTFHGQHYDVESAKLWDLPDEQVQIGIAVSGPQSCSLAGEYADLMIATEPKPELGELFDAAGGAGKPRVGQLPVSFGRDEDAAVQRAHDQFRWFGLTWKVNAELPGTAAFAAASQFVRPEDVAESIPCGDDPAAIVEALKAFDEAGFTHVALCQIGADTQEEFLAWSESELLPELRKAFPGTRSLAPSS</sequence>
<dbReference type="EMBL" id="SGXD01000003">
    <property type="protein sequence ID" value="RZS87336.1"/>
    <property type="molecule type" value="Genomic_DNA"/>
</dbReference>
<dbReference type="SUPFAM" id="SSF51679">
    <property type="entry name" value="Bacterial luciferase-like"/>
    <property type="match status" value="1"/>
</dbReference>
<dbReference type="OrthoDB" id="180193at2"/>
<organism evidence="3 4">
    <name type="scientific">Motilibacter rhizosphaerae</name>
    <dbReference type="NCBI Taxonomy" id="598652"/>
    <lineage>
        <taxon>Bacteria</taxon>
        <taxon>Bacillati</taxon>
        <taxon>Actinomycetota</taxon>
        <taxon>Actinomycetes</taxon>
        <taxon>Motilibacterales</taxon>
        <taxon>Motilibacteraceae</taxon>
        <taxon>Motilibacter</taxon>
    </lineage>
</organism>
<name>A0A4Q7NQN9_9ACTN</name>
<dbReference type="Proteomes" id="UP000293638">
    <property type="component" value="Unassembled WGS sequence"/>
</dbReference>
<dbReference type="RefSeq" id="WP_130493468.1">
    <property type="nucleotide sequence ID" value="NZ_SGXD01000003.1"/>
</dbReference>
<dbReference type="InterPro" id="IPR011251">
    <property type="entry name" value="Luciferase-like_dom"/>
</dbReference>
<dbReference type="PANTHER" id="PTHR43244:SF1">
    <property type="entry name" value="5,10-METHYLENETETRAHYDROMETHANOPTERIN REDUCTASE"/>
    <property type="match status" value="1"/>
</dbReference>
<comment type="caution">
    <text evidence="3">The sequence shown here is derived from an EMBL/GenBank/DDBJ whole genome shotgun (WGS) entry which is preliminary data.</text>
</comment>
<dbReference type="Pfam" id="PF00296">
    <property type="entry name" value="Bac_luciferase"/>
    <property type="match status" value="1"/>
</dbReference>
<dbReference type="InterPro" id="IPR050564">
    <property type="entry name" value="F420-G6PD/mer"/>
</dbReference>
<accession>A0A4Q7NQN9</accession>
<dbReference type="Gene3D" id="3.20.20.30">
    <property type="entry name" value="Luciferase-like domain"/>
    <property type="match status" value="1"/>
</dbReference>
<dbReference type="AlphaFoldDB" id="A0A4Q7NQN9"/>
<protein>
    <submittedName>
        <fullName evidence="3">G6PDH family F420-dependent oxidoreductase</fullName>
    </submittedName>
</protein>
<keyword evidence="1" id="KW-0560">Oxidoreductase</keyword>
<dbReference type="NCBIfam" id="TIGR03557">
    <property type="entry name" value="F420_G6P_family"/>
    <property type="match status" value="1"/>
</dbReference>
<evidence type="ECO:0000313" key="3">
    <source>
        <dbReference type="EMBL" id="RZS87336.1"/>
    </source>
</evidence>